<dbReference type="Proteomes" id="UP000681722">
    <property type="component" value="Unassembled WGS sequence"/>
</dbReference>
<evidence type="ECO:0000313" key="2">
    <source>
        <dbReference type="EMBL" id="CAF1166139.1"/>
    </source>
</evidence>
<evidence type="ECO:0000313" key="4">
    <source>
        <dbReference type="Proteomes" id="UP000663829"/>
    </source>
</evidence>
<evidence type="ECO:0000256" key="1">
    <source>
        <dbReference type="SAM" id="MobiDB-lite"/>
    </source>
</evidence>
<feature type="compositionally biased region" description="Low complexity" evidence="1">
    <location>
        <begin position="95"/>
        <end position="107"/>
    </location>
</feature>
<comment type="caution">
    <text evidence="2">The sequence shown here is derived from an EMBL/GenBank/DDBJ whole genome shotgun (WGS) entry which is preliminary data.</text>
</comment>
<sequence length="287" mass="31327">TLVTNYNFHNSQMVKLISNPIKNPQLSLRQLHPRPEFFLASKDTLAQMIVDFRLFCPTPICQNDMVQTVTTQIFSVIRCDEILFLTCFGLTTSSGGSGASSNSNSTAPQTSLASTASIQLQQLRSTPSKGEVDSFTQGVSNTLSFSSETISMTEERSGGPPTPKQSGTRSPSVTATLFSVLISTIMPTTNETRQHQPPSFSSEKTSAFTKESPQTQKTETNTPLSQKTRKTKASPSMRPKTSKRPKPTAPSETKTESASSVQSFISFFPSKRSSASRATNRTVHFIH</sequence>
<feature type="compositionally biased region" description="Polar residues" evidence="1">
    <location>
        <begin position="250"/>
        <end position="287"/>
    </location>
</feature>
<feature type="region of interest" description="Disordered" evidence="1">
    <location>
        <begin position="150"/>
        <end position="172"/>
    </location>
</feature>
<feature type="compositionally biased region" description="Polar residues" evidence="1">
    <location>
        <begin position="188"/>
        <end position="226"/>
    </location>
</feature>
<reference evidence="2" key="1">
    <citation type="submission" date="2021-02" db="EMBL/GenBank/DDBJ databases">
        <authorList>
            <person name="Nowell W R."/>
        </authorList>
    </citation>
    <scope>NUCLEOTIDE SEQUENCE</scope>
</reference>
<organism evidence="2 4">
    <name type="scientific">Didymodactylos carnosus</name>
    <dbReference type="NCBI Taxonomy" id="1234261"/>
    <lineage>
        <taxon>Eukaryota</taxon>
        <taxon>Metazoa</taxon>
        <taxon>Spiralia</taxon>
        <taxon>Gnathifera</taxon>
        <taxon>Rotifera</taxon>
        <taxon>Eurotatoria</taxon>
        <taxon>Bdelloidea</taxon>
        <taxon>Philodinida</taxon>
        <taxon>Philodinidae</taxon>
        <taxon>Didymodactylos</taxon>
    </lineage>
</organism>
<protein>
    <submittedName>
        <fullName evidence="2">Uncharacterized protein</fullName>
    </submittedName>
</protein>
<dbReference type="Proteomes" id="UP000663829">
    <property type="component" value="Unassembled WGS sequence"/>
</dbReference>
<feature type="region of interest" description="Disordered" evidence="1">
    <location>
        <begin position="188"/>
        <end position="287"/>
    </location>
</feature>
<dbReference type="EMBL" id="CAJOBC010007562">
    <property type="protein sequence ID" value="CAF3936231.1"/>
    <property type="molecule type" value="Genomic_DNA"/>
</dbReference>
<evidence type="ECO:0000313" key="3">
    <source>
        <dbReference type="EMBL" id="CAF3936231.1"/>
    </source>
</evidence>
<gene>
    <name evidence="2" type="ORF">GPM918_LOCUS21936</name>
    <name evidence="3" type="ORF">SRO942_LOCUS22251</name>
</gene>
<dbReference type="AlphaFoldDB" id="A0A814TS19"/>
<feature type="non-terminal residue" evidence="2">
    <location>
        <position position="1"/>
    </location>
</feature>
<feature type="region of interest" description="Disordered" evidence="1">
    <location>
        <begin position="95"/>
        <end position="115"/>
    </location>
</feature>
<proteinExistence type="predicted"/>
<name>A0A814TS19_9BILA</name>
<dbReference type="EMBL" id="CAJNOQ010007363">
    <property type="protein sequence ID" value="CAF1166139.1"/>
    <property type="molecule type" value="Genomic_DNA"/>
</dbReference>
<keyword evidence="4" id="KW-1185">Reference proteome</keyword>
<accession>A0A814TS19</accession>